<dbReference type="EMBL" id="SNWI01000006">
    <property type="protein sequence ID" value="TDN99863.1"/>
    <property type="molecule type" value="Genomic_DNA"/>
</dbReference>
<evidence type="ECO:0000313" key="2">
    <source>
        <dbReference type="EMBL" id="SFF24288.1"/>
    </source>
</evidence>
<keyword evidence="1" id="KW-0812">Transmembrane</keyword>
<keyword evidence="4" id="KW-1185">Reference proteome</keyword>
<gene>
    <name evidence="3" type="ORF">DET52_10672</name>
    <name evidence="2" type="ORF">SAMN05216283_103250</name>
</gene>
<dbReference type="Pfam" id="PF04246">
    <property type="entry name" value="RseC_MucC"/>
    <property type="match status" value="1"/>
</dbReference>
<proteinExistence type="predicted"/>
<dbReference type="STRING" id="655355.SAMN05216283_103250"/>
<evidence type="ECO:0000313" key="4">
    <source>
        <dbReference type="Proteomes" id="UP000198964"/>
    </source>
</evidence>
<accession>A0A1I2H423</accession>
<keyword evidence="1" id="KW-1133">Transmembrane helix</keyword>
<feature type="transmembrane region" description="Helical" evidence="1">
    <location>
        <begin position="75"/>
        <end position="97"/>
    </location>
</feature>
<reference evidence="2 4" key="1">
    <citation type="submission" date="2016-10" db="EMBL/GenBank/DDBJ databases">
        <authorList>
            <person name="de Groot N.N."/>
        </authorList>
    </citation>
    <scope>NUCLEOTIDE SEQUENCE [LARGE SCALE GENOMIC DNA]</scope>
    <source>
        <strain evidence="2 4">CGMCC 1.9156</strain>
    </source>
</reference>
<keyword evidence="1" id="KW-0472">Membrane</keyword>
<feature type="transmembrane region" description="Helical" evidence="1">
    <location>
        <begin position="103"/>
        <end position="122"/>
    </location>
</feature>
<sequence length="138" mass="15434">MSGEISHKGIIKELSDQKIIVGIINESACSSCHAKGACSMADMKDKEIEINHFNGDFRVGQPVEVIGKTSQGFKALFYGYVLPFLLIMIILITLTSLQFSEAISGLISLAVLIPYYFILYLTRNRIRKSFEFEIKPLP</sequence>
<organism evidence="2 4">
    <name type="scientific">Sunxiuqinia elliptica</name>
    <dbReference type="NCBI Taxonomy" id="655355"/>
    <lineage>
        <taxon>Bacteria</taxon>
        <taxon>Pseudomonadati</taxon>
        <taxon>Bacteroidota</taxon>
        <taxon>Bacteroidia</taxon>
        <taxon>Marinilabiliales</taxon>
        <taxon>Prolixibacteraceae</taxon>
        <taxon>Sunxiuqinia</taxon>
    </lineage>
</organism>
<evidence type="ECO:0000313" key="3">
    <source>
        <dbReference type="EMBL" id="TDN99863.1"/>
    </source>
</evidence>
<protein>
    <submittedName>
        <fullName evidence="2">Positive regulator of sigma(E), RseC/MucC</fullName>
    </submittedName>
    <submittedName>
        <fullName evidence="3">RseC/MucC-like positive regulator of sigma(E)</fullName>
    </submittedName>
</protein>
<name>A0A1I2H423_9BACT</name>
<dbReference type="EMBL" id="FONW01000003">
    <property type="protein sequence ID" value="SFF24288.1"/>
    <property type="molecule type" value="Genomic_DNA"/>
</dbReference>
<dbReference type="AlphaFoldDB" id="A0A1I2H423"/>
<evidence type="ECO:0000313" key="5">
    <source>
        <dbReference type="Proteomes" id="UP000294848"/>
    </source>
</evidence>
<dbReference type="Proteomes" id="UP000294848">
    <property type="component" value="Unassembled WGS sequence"/>
</dbReference>
<dbReference type="Proteomes" id="UP000198964">
    <property type="component" value="Unassembled WGS sequence"/>
</dbReference>
<reference evidence="3 5" key="2">
    <citation type="submission" date="2019-03" db="EMBL/GenBank/DDBJ databases">
        <title>Freshwater and sediment microbial communities from various areas in North America, analyzing microbe dynamics in response to fracking.</title>
        <authorList>
            <person name="Lamendella R."/>
        </authorList>
    </citation>
    <scope>NUCLEOTIDE SEQUENCE [LARGE SCALE GENOMIC DNA]</scope>
    <source>
        <strain evidence="3 5">114D</strain>
    </source>
</reference>
<evidence type="ECO:0000256" key="1">
    <source>
        <dbReference type="SAM" id="Phobius"/>
    </source>
</evidence>